<dbReference type="OrthoDB" id="7409988at2"/>
<keyword evidence="4" id="KW-1185">Reference proteome</keyword>
<evidence type="ECO:0000256" key="1">
    <source>
        <dbReference type="SAM" id="SignalP"/>
    </source>
</evidence>
<feature type="signal peptide" evidence="1">
    <location>
        <begin position="1"/>
        <end position="24"/>
    </location>
</feature>
<keyword evidence="1" id="KW-0732">Signal</keyword>
<sequence>MKFISKGLLAAGAAFSLAATPVAAQESAMPDDDVMQAMRSMFPVEPLTAEQEARLPIARGIVAKMIPEGTLGDMMGSMFDKMMGPIMELASSNPEADVARQLGLDPSELELTEEQAAELAGILDPAWRERNAVMGKLMPEMMKDMMTRMEPTMRKAMSEAYAIHFNANELADIDAFFSTPSGLSFARKSFSMSSDPRILGASMEALPSMFESIGEMEAKMTAATADLPAPRRWGDLTASQKSRISALTGLDQDEVEANMEFVDAMKEAGDE</sequence>
<feature type="domain" description="DUF2059" evidence="2">
    <location>
        <begin position="153"/>
        <end position="188"/>
    </location>
</feature>
<reference evidence="3 4" key="1">
    <citation type="submission" date="2015-09" db="EMBL/GenBank/DDBJ databases">
        <title>Complete genome sequence of a benzo[a]pyrene-degrading bacterium Altererythrobacter epoxidivorans CGMCC 1.7731T.</title>
        <authorList>
            <person name="Li Z."/>
            <person name="Cheng H."/>
            <person name="Huo Y."/>
            <person name="Xu X."/>
        </authorList>
    </citation>
    <scope>NUCLEOTIDE SEQUENCE [LARGE SCALE GENOMIC DNA]</scope>
    <source>
        <strain evidence="3 4">CGMCC 1.7731</strain>
    </source>
</reference>
<accession>A0A0M4LXJ1</accession>
<dbReference type="EMBL" id="CP012669">
    <property type="protein sequence ID" value="ALE17947.1"/>
    <property type="molecule type" value="Genomic_DNA"/>
</dbReference>
<evidence type="ECO:0000313" key="3">
    <source>
        <dbReference type="EMBL" id="ALE17947.1"/>
    </source>
</evidence>
<dbReference type="AlphaFoldDB" id="A0A0M4LXJ1"/>
<dbReference type="STRING" id="361183.AMC99_02676"/>
<feature type="chain" id="PRO_5005797960" description="DUF2059 domain-containing protein" evidence="1">
    <location>
        <begin position="25"/>
        <end position="271"/>
    </location>
</feature>
<name>A0A0M4LXJ1_9SPHN</name>
<dbReference type="RefSeq" id="WP_061927192.1">
    <property type="nucleotide sequence ID" value="NZ_CP012669.1"/>
</dbReference>
<evidence type="ECO:0000313" key="4">
    <source>
        <dbReference type="Proteomes" id="UP000057938"/>
    </source>
</evidence>
<evidence type="ECO:0000259" key="2">
    <source>
        <dbReference type="Pfam" id="PF09832"/>
    </source>
</evidence>
<protein>
    <recommendedName>
        <fullName evidence="2">DUF2059 domain-containing protein</fullName>
    </recommendedName>
</protein>
<proteinExistence type="predicted"/>
<organism evidence="3 4">
    <name type="scientific">Altererythrobacter epoxidivorans</name>
    <dbReference type="NCBI Taxonomy" id="361183"/>
    <lineage>
        <taxon>Bacteria</taxon>
        <taxon>Pseudomonadati</taxon>
        <taxon>Pseudomonadota</taxon>
        <taxon>Alphaproteobacteria</taxon>
        <taxon>Sphingomonadales</taxon>
        <taxon>Erythrobacteraceae</taxon>
        <taxon>Altererythrobacter</taxon>
    </lineage>
</organism>
<dbReference type="KEGG" id="aep:AMC99_02676"/>
<gene>
    <name evidence="3" type="ORF">AMC99_02676</name>
</gene>
<dbReference type="InterPro" id="IPR018637">
    <property type="entry name" value="DUF2059"/>
</dbReference>
<dbReference type="Proteomes" id="UP000057938">
    <property type="component" value="Chromosome"/>
</dbReference>
<dbReference type="PATRIC" id="fig|361183.4.peg.2629"/>
<dbReference type="Pfam" id="PF09832">
    <property type="entry name" value="DUF2059"/>
    <property type="match status" value="1"/>
</dbReference>